<organism evidence="4 5">
    <name type="scientific">Folsomia candida</name>
    <name type="common">Springtail</name>
    <dbReference type="NCBI Taxonomy" id="158441"/>
    <lineage>
        <taxon>Eukaryota</taxon>
        <taxon>Metazoa</taxon>
        <taxon>Ecdysozoa</taxon>
        <taxon>Arthropoda</taxon>
        <taxon>Hexapoda</taxon>
        <taxon>Collembola</taxon>
        <taxon>Entomobryomorpha</taxon>
        <taxon>Isotomoidea</taxon>
        <taxon>Isotomidae</taxon>
        <taxon>Proisotominae</taxon>
        <taxon>Folsomia</taxon>
    </lineage>
</organism>
<feature type="compositionally biased region" description="Basic and acidic residues" evidence="2">
    <location>
        <begin position="153"/>
        <end position="182"/>
    </location>
</feature>
<dbReference type="Proteomes" id="UP000198287">
    <property type="component" value="Unassembled WGS sequence"/>
</dbReference>
<keyword evidence="3" id="KW-0812">Transmembrane</keyword>
<proteinExistence type="predicted"/>
<keyword evidence="5" id="KW-1185">Reference proteome</keyword>
<dbReference type="EMBL" id="LNIX01000010">
    <property type="protein sequence ID" value="OXA49266.1"/>
    <property type="molecule type" value="Genomic_DNA"/>
</dbReference>
<evidence type="ECO:0000313" key="5">
    <source>
        <dbReference type="Proteomes" id="UP000198287"/>
    </source>
</evidence>
<keyword evidence="3" id="KW-0472">Membrane</keyword>
<evidence type="ECO:0000256" key="2">
    <source>
        <dbReference type="SAM" id="MobiDB-lite"/>
    </source>
</evidence>
<feature type="transmembrane region" description="Helical" evidence="3">
    <location>
        <begin position="347"/>
        <end position="368"/>
    </location>
</feature>
<evidence type="ECO:0000256" key="3">
    <source>
        <dbReference type="SAM" id="Phobius"/>
    </source>
</evidence>
<accession>A0A226DYH6</accession>
<feature type="transmembrane region" description="Helical" evidence="3">
    <location>
        <begin position="404"/>
        <end position="423"/>
    </location>
</feature>
<protein>
    <submittedName>
        <fullName evidence="4">Uncharacterized protein</fullName>
    </submittedName>
</protein>
<keyword evidence="1" id="KW-0175">Coiled coil</keyword>
<sequence>MSQEKVKAKRWGKSGGELQGFEVSVLDDGVDHFGTVVGYGTSTEMKEMVKDKAEEAANLSMQDVMEVVNELHLDPATPIIQVPSSHEQNEAKNKVKRKHRVIRVADDFTVSSPSRNAKNGKFVEQTTTGSNSIATRPLDQGTNSPDEVLIGDPEDHNAEPNGTNEERDRGADNLDGREESSDHAVSQFIIERNERAELLRKIDSLTKENKALKRAQGRLVRAEAHRRTDHSDLEDLGNGVKVSKVFLNIQRVNSITGAPNRFVEVARPALSPIKLNAIKQHVMAEYNIKVGAIRYEKLLMRMKNLTGDARKRMKRMNAPWAKVPIFISAGPWDTTYGFPWITFGGAILQFLLLRFLPCTPPFVLSMFPGCVKHDPTQYKYLLKVAIHIFETWMTLNAVVSGTTWMFYVLFVGIVFVLNYFRILKSW</sequence>
<keyword evidence="3" id="KW-1133">Transmembrane helix</keyword>
<name>A0A226DYH6_FOLCA</name>
<dbReference type="AlphaFoldDB" id="A0A226DYH6"/>
<gene>
    <name evidence="4" type="ORF">Fcan01_16112</name>
</gene>
<feature type="compositionally biased region" description="Polar residues" evidence="2">
    <location>
        <begin position="124"/>
        <end position="145"/>
    </location>
</feature>
<feature type="coiled-coil region" evidence="1">
    <location>
        <begin position="195"/>
        <end position="225"/>
    </location>
</feature>
<evidence type="ECO:0000313" key="4">
    <source>
        <dbReference type="EMBL" id="OXA49266.1"/>
    </source>
</evidence>
<feature type="region of interest" description="Disordered" evidence="2">
    <location>
        <begin position="108"/>
        <end position="187"/>
    </location>
</feature>
<evidence type="ECO:0000256" key="1">
    <source>
        <dbReference type="SAM" id="Coils"/>
    </source>
</evidence>
<comment type="caution">
    <text evidence="4">The sequence shown here is derived from an EMBL/GenBank/DDBJ whole genome shotgun (WGS) entry which is preliminary data.</text>
</comment>
<reference evidence="4 5" key="1">
    <citation type="submission" date="2015-12" db="EMBL/GenBank/DDBJ databases">
        <title>The genome of Folsomia candida.</title>
        <authorList>
            <person name="Faddeeva A."/>
            <person name="Derks M.F."/>
            <person name="Anvar Y."/>
            <person name="Smit S."/>
            <person name="Van Straalen N."/>
            <person name="Roelofs D."/>
        </authorList>
    </citation>
    <scope>NUCLEOTIDE SEQUENCE [LARGE SCALE GENOMIC DNA]</scope>
    <source>
        <strain evidence="4 5">VU population</strain>
        <tissue evidence="4">Whole body</tissue>
    </source>
</reference>